<keyword evidence="3" id="KW-1185">Reference proteome</keyword>
<feature type="compositionally biased region" description="Polar residues" evidence="1">
    <location>
        <begin position="94"/>
        <end position="104"/>
    </location>
</feature>
<sequence length="125" mass="13454">MFSQQIHDVKQHTEVFCMFLSRLIGERGLKRDQGEAIIIDGIASVGTAGIEDKPGFSRRGPGDHAIAGADILLDLSPDHVAHLGSVIADINTGSDFQQPHSQAAAQAGRNVLNHDDQHRRTAPRG</sequence>
<evidence type="ECO:0000313" key="2">
    <source>
        <dbReference type="EMBL" id="CCG42477.1"/>
    </source>
</evidence>
<dbReference type="AlphaFoldDB" id="H8FVT9"/>
<gene>
    <name evidence="2" type="ORF">PHAMO_40038</name>
</gene>
<reference evidence="2 3" key="1">
    <citation type="journal article" date="2012" name="J. Bacteriol.">
        <title>Draft Genome Sequence of the Purple Photosynthetic Bacterium Phaeospirillum molischianum DSM120, a Particularly Versatile Bacterium.</title>
        <authorList>
            <person name="Duquesne K."/>
            <person name="Prima V."/>
            <person name="Ji B."/>
            <person name="Rouy Z."/>
            <person name="Medigue C."/>
            <person name="Talla E."/>
            <person name="Sturgis J.N."/>
        </authorList>
    </citation>
    <scope>NUCLEOTIDE SEQUENCE [LARGE SCALE GENOMIC DNA]</scope>
    <source>
        <strain evidence="3">DSM120</strain>
    </source>
</reference>
<comment type="caution">
    <text evidence="2">The sequence shown here is derived from an EMBL/GenBank/DDBJ whole genome shotgun (WGS) entry which is preliminary data.</text>
</comment>
<feature type="region of interest" description="Disordered" evidence="1">
    <location>
        <begin position="94"/>
        <end position="125"/>
    </location>
</feature>
<evidence type="ECO:0000313" key="3">
    <source>
        <dbReference type="Proteomes" id="UP000004169"/>
    </source>
</evidence>
<name>H8FVT9_MAGML</name>
<dbReference type="Proteomes" id="UP000004169">
    <property type="component" value="Unassembled WGS sequence"/>
</dbReference>
<dbReference type="EMBL" id="CAHP01000034">
    <property type="protein sequence ID" value="CCG42477.1"/>
    <property type="molecule type" value="Genomic_DNA"/>
</dbReference>
<accession>H8FVT9</accession>
<organism evidence="2 3">
    <name type="scientific">Magnetospirillum molischianum DSM 120</name>
    <dbReference type="NCBI Taxonomy" id="1150626"/>
    <lineage>
        <taxon>Bacteria</taxon>
        <taxon>Pseudomonadati</taxon>
        <taxon>Pseudomonadota</taxon>
        <taxon>Alphaproteobacteria</taxon>
        <taxon>Rhodospirillales</taxon>
        <taxon>Rhodospirillaceae</taxon>
        <taxon>Magnetospirillum</taxon>
    </lineage>
</organism>
<proteinExistence type="predicted"/>
<evidence type="ECO:0000256" key="1">
    <source>
        <dbReference type="SAM" id="MobiDB-lite"/>
    </source>
</evidence>
<protein>
    <submittedName>
        <fullName evidence="2">Uncharacterized protein</fullName>
    </submittedName>
</protein>